<reference evidence="1" key="1">
    <citation type="submission" date="2023-03" db="EMBL/GenBank/DDBJ databases">
        <title>Actinorhabdospora filicis NBRC 111898.</title>
        <authorList>
            <person name="Ichikawa N."/>
            <person name="Sato H."/>
            <person name="Tonouchi N."/>
        </authorList>
    </citation>
    <scope>NUCLEOTIDE SEQUENCE</scope>
    <source>
        <strain evidence="1">NBRC 111898</strain>
    </source>
</reference>
<dbReference type="Proteomes" id="UP001165079">
    <property type="component" value="Unassembled WGS sequence"/>
</dbReference>
<dbReference type="RefSeq" id="WP_285667338.1">
    <property type="nucleotide sequence ID" value="NZ_BSTX01000007.1"/>
</dbReference>
<gene>
    <name evidence="1" type="ORF">Afil01_65910</name>
</gene>
<sequence length="105" mass="11164">MEFEYGTVKSIAAKVITAGTEITDYIGRSRGVIERTAQGNDGFASAKALSTIAKKLVEDTLKAAGKCADTGQKVVESAENYRRTESTVKSEVNLAKEYLGAVPGM</sequence>
<accession>A0A9W6WCM4</accession>
<dbReference type="EMBL" id="BSTX01000007">
    <property type="protein sequence ID" value="GLZ81784.1"/>
    <property type="molecule type" value="Genomic_DNA"/>
</dbReference>
<organism evidence="1 2">
    <name type="scientific">Actinorhabdospora filicis</name>
    <dbReference type="NCBI Taxonomy" id="1785913"/>
    <lineage>
        <taxon>Bacteria</taxon>
        <taxon>Bacillati</taxon>
        <taxon>Actinomycetota</taxon>
        <taxon>Actinomycetes</taxon>
        <taxon>Micromonosporales</taxon>
        <taxon>Micromonosporaceae</taxon>
        <taxon>Actinorhabdospora</taxon>
    </lineage>
</organism>
<evidence type="ECO:0000313" key="1">
    <source>
        <dbReference type="EMBL" id="GLZ81784.1"/>
    </source>
</evidence>
<evidence type="ECO:0000313" key="2">
    <source>
        <dbReference type="Proteomes" id="UP001165079"/>
    </source>
</evidence>
<dbReference type="AlphaFoldDB" id="A0A9W6WCM4"/>
<keyword evidence="2" id="KW-1185">Reference proteome</keyword>
<proteinExistence type="predicted"/>
<name>A0A9W6WCM4_9ACTN</name>
<protein>
    <submittedName>
        <fullName evidence="1">Uncharacterized protein</fullName>
    </submittedName>
</protein>
<comment type="caution">
    <text evidence="1">The sequence shown here is derived from an EMBL/GenBank/DDBJ whole genome shotgun (WGS) entry which is preliminary data.</text>
</comment>